<dbReference type="STRING" id="1314790.A0A1Y1YBL3"/>
<dbReference type="PANTHER" id="PTHR10159:SF519">
    <property type="entry name" value="DUAL SPECIFICITY PROTEIN PHOSPHATASE MPK3"/>
    <property type="match status" value="1"/>
</dbReference>
<feature type="compositionally biased region" description="Basic and acidic residues" evidence="5">
    <location>
        <begin position="273"/>
        <end position="282"/>
    </location>
</feature>
<dbReference type="PROSITE" id="PS50054">
    <property type="entry name" value="TYR_PHOSPHATASE_DUAL"/>
    <property type="match status" value="1"/>
</dbReference>
<dbReference type="PROSITE" id="PS00383">
    <property type="entry name" value="TYR_PHOSPHATASE_1"/>
    <property type="match status" value="1"/>
</dbReference>
<sequence>MTLAFSNRALSHSSFPSLAEKRSLSSKKRNSKNLSLVVPNGCGLNDATGGPCPKTPMTSIAQRFTDVQLSEDDVSPCKKSSYESGPACVLPYLFLGCEKNAQDKEMLVANNIHYILNVAKETHSPYINGIASPTTPSIVSHTIQLDMDHKPSETSSRTLRYKNLAWGHNEENILASLHDAFSFIDEARSKKLGILVHCQLGVSRSASLIIAYVMRAQRLGVNEAYDYVKSRSGSISPNMSLICQLVELEKSLQLAPSGKKESSDSVHFQQMQPDRKKSALCI</sequence>
<dbReference type="PANTHER" id="PTHR10159">
    <property type="entry name" value="DUAL SPECIFICITY PROTEIN PHOSPHATASE"/>
    <property type="match status" value="1"/>
</dbReference>
<dbReference type="InterPro" id="IPR000340">
    <property type="entry name" value="Dual-sp_phosphatase_cat-dom"/>
</dbReference>
<accession>A0A1Y1YBL3</accession>
<dbReference type="EMBL" id="MCFE01000179">
    <property type="protein sequence ID" value="ORX95342.1"/>
    <property type="molecule type" value="Genomic_DNA"/>
</dbReference>
<dbReference type="InterPro" id="IPR016130">
    <property type="entry name" value="Tyr_Pase_AS"/>
</dbReference>
<feature type="domain" description="Tyrosine specific protein phosphatases" evidence="7">
    <location>
        <begin position="171"/>
        <end position="231"/>
    </location>
</feature>
<feature type="region of interest" description="Disordered" evidence="5">
    <location>
        <begin position="257"/>
        <end position="282"/>
    </location>
</feature>
<dbReference type="SUPFAM" id="SSF52799">
    <property type="entry name" value="(Phosphotyrosine protein) phosphatases II"/>
    <property type="match status" value="1"/>
</dbReference>
<evidence type="ECO:0000256" key="2">
    <source>
        <dbReference type="ARBA" id="ARBA00013064"/>
    </source>
</evidence>
<proteinExistence type="inferred from homology"/>
<dbReference type="GO" id="GO:0043409">
    <property type="term" value="P:negative regulation of MAPK cascade"/>
    <property type="evidence" value="ECO:0007669"/>
    <property type="project" value="TreeGrafter"/>
</dbReference>
<protein>
    <recommendedName>
        <fullName evidence="2">protein-tyrosine-phosphatase</fullName>
        <ecNumber evidence="2">3.1.3.48</ecNumber>
    </recommendedName>
</protein>
<dbReference type="FunCoup" id="A0A1Y1YBL3">
    <property type="interactions" value="352"/>
</dbReference>
<dbReference type="SMART" id="SM00404">
    <property type="entry name" value="PTPc_motif"/>
    <property type="match status" value="1"/>
</dbReference>
<dbReference type="SMART" id="SM00195">
    <property type="entry name" value="DSPc"/>
    <property type="match status" value="1"/>
</dbReference>
<dbReference type="InterPro" id="IPR003595">
    <property type="entry name" value="Tyr_Pase_cat"/>
</dbReference>
<dbReference type="EC" id="3.1.3.48" evidence="2"/>
<dbReference type="OrthoDB" id="273181at2759"/>
<keyword evidence="3" id="KW-0378">Hydrolase</keyword>
<dbReference type="Proteomes" id="UP000193498">
    <property type="component" value="Unassembled WGS sequence"/>
</dbReference>
<evidence type="ECO:0000256" key="5">
    <source>
        <dbReference type="SAM" id="MobiDB-lite"/>
    </source>
</evidence>
<gene>
    <name evidence="8" type="ORF">K493DRAFT_315048</name>
</gene>
<dbReference type="Pfam" id="PF00782">
    <property type="entry name" value="DSPc"/>
    <property type="match status" value="1"/>
</dbReference>
<comment type="similarity">
    <text evidence="1">Belongs to the protein-tyrosine phosphatase family. Non-receptor class dual specificity subfamily.</text>
</comment>
<dbReference type="InParanoid" id="A0A1Y1YBL3"/>
<dbReference type="GO" id="GO:0005737">
    <property type="term" value="C:cytoplasm"/>
    <property type="evidence" value="ECO:0007669"/>
    <property type="project" value="TreeGrafter"/>
</dbReference>
<name>A0A1Y1YBL3_9FUNG</name>
<comment type="caution">
    <text evidence="8">The sequence shown here is derived from an EMBL/GenBank/DDBJ whole genome shotgun (WGS) entry which is preliminary data.</text>
</comment>
<dbReference type="InterPro" id="IPR020422">
    <property type="entry name" value="TYR_PHOSPHATASE_DUAL_dom"/>
</dbReference>
<organism evidence="8 9">
    <name type="scientific">Basidiobolus meristosporus CBS 931.73</name>
    <dbReference type="NCBI Taxonomy" id="1314790"/>
    <lineage>
        <taxon>Eukaryota</taxon>
        <taxon>Fungi</taxon>
        <taxon>Fungi incertae sedis</taxon>
        <taxon>Zoopagomycota</taxon>
        <taxon>Entomophthoromycotina</taxon>
        <taxon>Basidiobolomycetes</taxon>
        <taxon>Basidiobolales</taxon>
        <taxon>Basidiobolaceae</taxon>
        <taxon>Basidiobolus</taxon>
    </lineage>
</organism>
<dbReference type="Gene3D" id="3.90.190.10">
    <property type="entry name" value="Protein tyrosine phosphatase superfamily"/>
    <property type="match status" value="1"/>
</dbReference>
<dbReference type="GO" id="GO:0008330">
    <property type="term" value="F:protein tyrosine/threonine phosphatase activity"/>
    <property type="evidence" value="ECO:0007669"/>
    <property type="project" value="TreeGrafter"/>
</dbReference>
<evidence type="ECO:0000259" key="7">
    <source>
        <dbReference type="PROSITE" id="PS50056"/>
    </source>
</evidence>
<evidence type="ECO:0000256" key="1">
    <source>
        <dbReference type="ARBA" id="ARBA00008601"/>
    </source>
</evidence>
<dbReference type="InterPro" id="IPR000387">
    <property type="entry name" value="Tyr_Pase_dom"/>
</dbReference>
<dbReference type="PROSITE" id="PS50056">
    <property type="entry name" value="TYR_PHOSPHATASE_2"/>
    <property type="match status" value="1"/>
</dbReference>
<dbReference type="InterPro" id="IPR029021">
    <property type="entry name" value="Prot-tyrosine_phosphatase-like"/>
</dbReference>
<evidence type="ECO:0000259" key="6">
    <source>
        <dbReference type="PROSITE" id="PS50054"/>
    </source>
</evidence>
<dbReference type="GO" id="GO:0033550">
    <property type="term" value="F:MAP kinase tyrosine phosphatase activity"/>
    <property type="evidence" value="ECO:0007669"/>
    <property type="project" value="TreeGrafter"/>
</dbReference>
<dbReference type="AlphaFoldDB" id="A0A1Y1YBL3"/>
<evidence type="ECO:0000256" key="3">
    <source>
        <dbReference type="ARBA" id="ARBA00022801"/>
    </source>
</evidence>
<evidence type="ECO:0000256" key="4">
    <source>
        <dbReference type="ARBA" id="ARBA00022912"/>
    </source>
</evidence>
<reference evidence="8 9" key="1">
    <citation type="submission" date="2016-07" db="EMBL/GenBank/DDBJ databases">
        <title>Pervasive Adenine N6-methylation of Active Genes in Fungi.</title>
        <authorList>
            <consortium name="DOE Joint Genome Institute"/>
            <person name="Mondo S.J."/>
            <person name="Dannebaum R.O."/>
            <person name="Kuo R.C."/>
            <person name="Labutti K."/>
            <person name="Haridas S."/>
            <person name="Kuo A."/>
            <person name="Salamov A."/>
            <person name="Ahrendt S.R."/>
            <person name="Lipzen A."/>
            <person name="Sullivan W."/>
            <person name="Andreopoulos W.B."/>
            <person name="Clum A."/>
            <person name="Lindquist E."/>
            <person name="Daum C."/>
            <person name="Ramamoorthy G.K."/>
            <person name="Gryganskyi A."/>
            <person name="Culley D."/>
            <person name="Magnuson J.K."/>
            <person name="James T.Y."/>
            <person name="O'Malley M.A."/>
            <person name="Stajich J.E."/>
            <person name="Spatafora J.W."/>
            <person name="Visel A."/>
            <person name="Grigoriev I.V."/>
        </authorList>
    </citation>
    <scope>NUCLEOTIDE SEQUENCE [LARGE SCALE GENOMIC DNA]</scope>
    <source>
        <strain evidence="8 9">CBS 931.73</strain>
    </source>
</reference>
<keyword evidence="4" id="KW-0904">Protein phosphatase</keyword>
<feature type="domain" description="Tyrosine-protein phosphatase" evidence="6">
    <location>
        <begin position="85"/>
        <end position="254"/>
    </location>
</feature>
<keyword evidence="9" id="KW-1185">Reference proteome</keyword>
<evidence type="ECO:0000313" key="8">
    <source>
        <dbReference type="EMBL" id="ORX95342.1"/>
    </source>
</evidence>
<evidence type="ECO:0000313" key="9">
    <source>
        <dbReference type="Proteomes" id="UP000193498"/>
    </source>
</evidence>
<dbReference type="GO" id="GO:0017017">
    <property type="term" value="F:MAP kinase tyrosine/serine/threonine phosphatase activity"/>
    <property type="evidence" value="ECO:0007669"/>
    <property type="project" value="TreeGrafter"/>
</dbReference>